<dbReference type="AlphaFoldDB" id="A0A7X0PBC9"/>
<gene>
    <name evidence="3" type="ORF">HNP48_001439</name>
</gene>
<keyword evidence="4" id="KW-1185">Reference proteome</keyword>
<proteinExistence type="predicted"/>
<accession>A0A7X0PBC9</accession>
<organism evidence="3 4">
    <name type="scientific">Acidovorax soli</name>
    <dbReference type="NCBI Taxonomy" id="592050"/>
    <lineage>
        <taxon>Bacteria</taxon>
        <taxon>Pseudomonadati</taxon>
        <taxon>Pseudomonadota</taxon>
        <taxon>Betaproteobacteria</taxon>
        <taxon>Burkholderiales</taxon>
        <taxon>Comamonadaceae</taxon>
        <taxon>Acidovorax</taxon>
    </lineage>
</organism>
<protein>
    <submittedName>
        <fullName evidence="3">Putative nucleic acid-binding Zn-ribbon protein</fullName>
    </submittedName>
</protein>
<evidence type="ECO:0000313" key="4">
    <source>
        <dbReference type="Proteomes" id="UP000575083"/>
    </source>
</evidence>
<feature type="coiled-coil region" evidence="1">
    <location>
        <begin position="457"/>
        <end position="484"/>
    </location>
</feature>
<feature type="coiled-coil region" evidence="1">
    <location>
        <begin position="240"/>
        <end position="292"/>
    </location>
</feature>
<comment type="caution">
    <text evidence="3">The sequence shown here is derived from an EMBL/GenBank/DDBJ whole genome shotgun (WGS) entry which is preliminary data.</text>
</comment>
<reference evidence="3 4" key="1">
    <citation type="submission" date="2020-08" db="EMBL/GenBank/DDBJ databases">
        <title>Functional genomics of gut bacteria from endangered species of beetles.</title>
        <authorList>
            <person name="Carlos-Shanley C."/>
        </authorList>
    </citation>
    <scope>NUCLEOTIDE SEQUENCE [LARGE SCALE GENOMIC DNA]</scope>
    <source>
        <strain evidence="3 4">S00198</strain>
    </source>
</reference>
<name>A0A7X0PBC9_9BURK</name>
<dbReference type="InterPro" id="IPR027417">
    <property type="entry name" value="P-loop_NTPase"/>
</dbReference>
<evidence type="ECO:0000256" key="2">
    <source>
        <dbReference type="SAM" id="MobiDB-lite"/>
    </source>
</evidence>
<evidence type="ECO:0000313" key="3">
    <source>
        <dbReference type="EMBL" id="MBB6558775.1"/>
    </source>
</evidence>
<dbReference type="Proteomes" id="UP000575083">
    <property type="component" value="Unassembled WGS sequence"/>
</dbReference>
<evidence type="ECO:0000256" key="1">
    <source>
        <dbReference type="SAM" id="Coils"/>
    </source>
</evidence>
<sequence length="676" mass="76477">MNLYLKSLRLVFRHATETIEFDRFNFFWGKIGAGKSSIARLIDYCFGGNVEWTYALQTEFIEAALSLELAGKDLTIHRQKGSTTVIATWLDGEQIEQVLLPARRPDGLVIEDSQIQVLSDLLFVLAEIPPPMVRKGRGGDRQRLERLSFRDVYHFCYLDQDYIDSDFFRLEATADVYRRSKSVDTMRLFLGYHQDRVAALEARIQGIHERRLAAKQSAHALATFLKDEGFETEIEIDSQVEELRAEADQIRAHALKTRADANALLQQGQHAVDTLREEARTLAHEIAGHEAQLDSVHKRLQETGALISELKMLTIRYSRTKSARAVLAAVDFQDCPRCNQHLPSRLPSQCAVCGQDESADTGTHEHLNEQVLQTDLRARLSELMETQAGLETQKSRTTIRLDNAIRRKASVDHGLSQRMREYDSAYLSRAVETERRATTIEQKVNTLLRLRKLPEKLASFLEDVEALSTEEAELQTQLNGLRAEAYKDLRSIEQLETLFHDCLLRAKFPGITRTHMVKIDRRSFWPEVMQDGVEDVAVTSFANMGSGGMKCIFKACFVIALHRFAATRATALPTLLIVDSAMKNLSERENQEIFKSFFGMVYELAGTELAKTQFIFIDKEFPEPPTEAQLNVKSRHMAPGDPENPPLIPYFQVPISPPVQDDASGPPSDDESPPSI</sequence>
<dbReference type="SUPFAM" id="SSF52540">
    <property type="entry name" value="P-loop containing nucleoside triphosphate hydrolases"/>
    <property type="match status" value="1"/>
</dbReference>
<dbReference type="Gene3D" id="3.40.50.300">
    <property type="entry name" value="P-loop containing nucleotide triphosphate hydrolases"/>
    <property type="match status" value="1"/>
</dbReference>
<dbReference type="RefSeq" id="WP_184856199.1">
    <property type="nucleotide sequence ID" value="NZ_JACHLK010000002.1"/>
</dbReference>
<keyword evidence="1" id="KW-0175">Coiled coil</keyword>
<dbReference type="EMBL" id="JACHLK010000002">
    <property type="protein sequence ID" value="MBB6558775.1"/>
    <property type="molecule type" value="Genomic_DNA"/>
</dbReference>
<feature type="region of interest" description="Disordered" evidence="2">
    <location>
        <begin position="632"/>
        <end position="676"/>
    </location>
</feature>